<evidence type="ECO:0000313" key="3">
    <source>
        <dbReference type="Proteomes" id="UP000286246"/>
    </source>
</evidence>
<dbReference type="Proteomes" id="UP000286246">
    <property type="component" value="Unassembled WGS sequence"/>
</dbReference>
<name>A0A420BKV5_SPHD1</name>
<keyword evidence="3" id="KW-1185">Reference proteome</keyword>
<evidence type="ECO:0000256" key="1">
    <source>
        <dbReference type="SAM" id="SignalP"/>
    </source>
</evidence>
<feature type="chain" id="PRO_5019536896" evidence="1">
    <location>
        <begin position="31"/>
        <end position="85"/>
    </location>
</feature>
<dbReference type="EMBL" id="RAPY01000001">
    <property type="protein sequence ID" value="RKE57186.1"/>
    <property type="molecule type" value="Genomic_DNA"/>
</dbReference>
<accession>A0A420BKV5</accession>
<keyword evidence="1" id="KW-0732">Signal</keyword>
<gene>
    <name evidence="2" type="ORF">DFQ12_2064</name>
</gene>
<dbReference type="AlphaFoldDB" id="A0A420BKV5"/>
<reference evidence="2 3" key="1">
    <citation type="submission" date="2018-09" db="EMBL/GenBank/DDBJ databases">
        <title>Genomic Encyclopedia of Type Strains, Phase III (KMG-III): the genomes of soil and plant-associated and newly described type strains.</title>
        <authorList>
            <person name="Whitman W."/>
        </authorList>
    </citation>
    <scope>NUCLEOTIDE SEQUENCE [LARGE SCALE GENOMIC DNA]</scope>
    <source>
        <strain evidence="2 3">CECT 7938</strain>
    </source>
</reference>
<dbReference type="RefSeq" id="WP_120258766.1">
    <property type="nucleotide sequence ID" value="NZ_CP182813.1"/>
</dbReference>
<evidence type="ECO:0000313" key="2">
    <source>
        <dbReference type="EMBL" id="RKE57186.1"/>
    </source>
</evidence>
<sequence length="85" mass="9926">MFSRSFKTQRLTKYLLLFVALLSLNSCSKKQEPVAEEPIDEFGYEVECTSCEITYTDKSNITKTIKHTTGKWEYRFDQKTTQAQT</sequence>
<organism evidence="2 3">
    <name type="scientific">Sphingobacterium detergens</name>
    <dbReference type="NCBI Taxonomy" id="1145106"/>
    <lineage>
        <taxon>Bacteria</taxon>
        <taxon>Pseudomonadati</taxon>
        <taxon>Bacteroidota</taxon>
        <taxon>Sphingobacteriia</taxon>
        <taxon>Sphingobacteriales</taxon>
        <taxon>Sphingobacteriaceae</taxon>
        <taxon>Sphingobacterium</taxon>
    </lineage>
</organism>
<comment type="caution">
    <text evidence="2">The sequence shown here is derived from an EMBL/GenBank/DDBJ whole genome shotgun (WGS) entry which is preliminary data.</text>
</comment>
<feature type="signal peptide" evidence="1">
    <location>
        <begin position="1"/>
        <end position="30"/>
    </location>
</feature>
<dbReference type="OrthoDB" id="758741at2"/>
<proteinExistence type="predicted"/>
<protein>
    <submittedName>
        <fullName evidence="2">Uncharacterized protein</fullName>
    </submittedName>
</protein>